<evidence type="ECO:0000256" key="4">
    <source>
        <dbReference type="ARBA" id="ARBA00022737"/>
    </source>
</evidence>
<accession>A0A1B0AEL5</accession>
<dbReference type="Gene3D" id="1.20.1280.290">
    <property type="match status" value="1"/>
</dbReference>
<dbReference type="InterPro" id="IPR006603">
    <property type="entry name" value="PQ-loop_rpt"/>
</dbReference>
<proteinExistence type="inferred from homology"/>
<comment type="similarity">
    <text evidence="7 9">Belongs to the MPDU1 (TC 2.A.43.3) family.</text>
</comment>
<dbReference type="InterPro" id="IPR016817">
    <property type="entry name" value="MannP-dilichol_defect-1"/>
</dbReference>
<dbReference type="GO" id="GO:0016020">
    <property type="term" value="C:membrane"/>
    <property type="evidence" value="ECO:0007669"/>
    <property type="project" value="UniProtKB-SubCell"/>
</dbReference>
<dbReference type="EnsemblMetazoa" id="GPAI043277-RA">
    <property type="protein sequence ID" value="GPAI043277-PA"/>
    <property type="gene ID" value="GPAI043277"/>
</dbReference>
<keyword evidence="5 9" id="KW-1133">Transmembrane helix</keyword>
<comment type="subcellular location">
    <subcellularLocation>
        <location evidence="1 9">Membrane</location>
        <topology evidence="1 9">Multi-pass membrane protein</topology>
    </subcellularLocation>
</comment>
<evidence type="ECO:0000256" key="3">
    <source>
        <dbReference type="ARBA" id="ARBA00022692"/>
    </source>
</evidence>
<dbReference type="Proteomes" id="UP000092445">
    <property type="component" value="Unassembled WGS sequence"/>
</dbReference>
<dbReference type="GO" id="GO:0009312">
    <property type="term" value="P:oligosaccharide biosynthetic process"/>
    <property type="evidence" value="ECO:0007669"/>
    <property type="project" value="TreeGrafter"/>
</dbReference>
<evidence type="ECO:0000256" key="6">
    <source>
        <dbReference type="ARBA" id="ARBA00023136"/>
    </source>
</evidence>
<feature type="transmembrane region" description="Helical" evidence="10">
    <location>
        <begin position="109"/>
        <end position="130"/>
    </location>
</feature>
<feature type="transmembrane region" description="Helical" evidence="10">
    <location>
        <begin position="80"/>
        <end position="103"/>
    </location>
</feature>
<organism evidence="11 12">
    <name type="scientific">Glossina pallidipes</name>
    <name type="common">Tsetse fly</name>
    <dbReference type="NCBI Taxonomy" id="7398"/>
    <lineage>
        <taxon>Eukaryota</taxon>
        <taxon>Metazoa</taxon>
        <taxon>Ecdysozoa</taxon>
        <taxon>Arthropoda</taxon>
        <taxon>Hexapoda</taxon>
        <taxon>Insecta</taxon>
        <taxon>Pterygota</taxon>
        <taxon>Neoptera</taxon>
        <taxon>Endopterygota</taxon>
        <taxon>Diptera</taxon>
        <taxon>Brachycera</taxon>
        <taxon>Muscomorpha</taxon>
        <taxon>Hippoboscoidea</taxon>
        <taxon>Glossinidae</taxon>
        <taxon>Glossina</taxon>
    </lineage>
</organism>
<evidence type="ECO:0000256" key="1">
    <source>
        <dbReference type="ARBA" id="ARBA00004141"/>
    </source>
</evidence>
<feature type="transmembrane region" description="Helical" evidence="10">
    <location>
        <begin position="223"/>
        <end position="244"/>
    </location>
</feature>
<evidence type="ECO:0000256" key="9">
    <source>
        <dbReference type="PIRNR" id="PIRNR023381"/>
    </source>
</evidence>
<dbReference type="PANTHER" id="PTHR12226:SF2">
    <property type="entry name" value="MANNOSE-P-DOLICHOL UTILIZATION DEFECT 1 PROTEIN"/>
    <property type="match status" value="1"/>
</dbReference>
<evidence type="ECO:0000256" key="2">
    <source>
        <dbReference type="ARBA" id="ARBA00022448"/>
    </source>
</evidence>
<dbReference type="STRING" id="7398.A0A1B0AEL5"/>
<keyword evidence="3 9" id="KW-0812">Transmembrane</keyword>
<reference evidence="11" key="2">
    <citation type="submission" date="2020-05" db="UniProtKB">
        <authorList>
            <consortium name="EnsemblMetazoa"/>
        </authorList>
    </citation>
    <scope>IDENTIFICATION</scope>
    <source>
        <strain evidence="11">IAEA</strain>
    </source>
</reference>
<dbReference type="FunFam" id="1.20.1280.290:FF:000006">
    <property type="entry name" value="mannose-P-dolichol utilization defect 1 protein"/>
    <property type="match status" value="1"/>
</dbReference>
<reference evidence="12" key="1">
    <citation type="submission" date="2014-03" db="EMBL/GenBank/DDBJ databases">
        <authorList>
            <person name="Aksoy S."/>
            <person name="Warren W."/>
            <person name="Wilson R.K."/>
        </authorList>
    </citation>
    <scope>NUCLEOTIDE SEQUENCE [LARGE SCALE GENOMIC DNA]</scope>
    <source>
        <strain evidence="12">IAEA</strain>
    </source>
</reference>
<evidence type="ECO:0000313" key="12">
    <source>
        <dbReference type="Proteomes" id="UP000092445"/>
    </source>
</evidence>
<evidence type="ECO:0000256" key="8">
    <source>
        <dbReference type="ARBA" id="ARBA00067517"/>
    </source>
</evidence>
<evidence type="ECO:0000256" key="10">
    <source>
        <dbReference type="SAM" id="Phobius"/>
    </source>
</evidence>
<evidence type="ECO:0000256" key="7">
    <source>
        <dbReference type="ARBA" id="ARBA00038475"/>
    </source>
</evidence>
<protein>
    <recommendedName>
        <fullName evidence="8 9">Mannose-P-dolichol utilization defect 1 protein homolog</fullName>
    </recommendedName>
</protein>
<dbReference type="AlphaFoldDB" id="A0A1B0AEL5"/>
<feature type="transmembrane region" description="Helical" evidence="10">
    <location>
        <begin position="191"/>
        <end position="211"/>
    </location>
</feature>
<keyword evidence="12" id="KW-1185">Reference proteome</keyword>
<keyword evidence="2" id="KW-0813">Transport</keyword>
<name>A0A1B0AEL5_GLOPL</name>
<evidence type="ECO:0000256" key="5">
    <source>
        <dbReference type="ARBA" id="ARBA00022989"/>
    </source>
</evidence>
<keyword evidence="6 9" id="KW-0472">Membrane</keyword>
<dbReference type="Pfam" id="PF04193">
    <property type="entry name" value="PQ-loop"/>
    <property type="match status" value="2"/>
</dbReference>
<dbReference type="VEuPathDB" id="VectorBase:GPAI043277"/>
<sequence>MVKLEENLRLGKQSVEEKLKQILLFFIPDQCHDTYLLEHRFTDVPCFKALVSKLLGFAIIAGSLLVKVPQIMKIYKSKSAEGVSFIAVLLDLIAITSHMAYSYVNGYPFSSWGDTSFLAFQTLVIAELILYYQCYPILSYVFSMAYGGFAYTLCSGKTPLHVLTTMQSLNIPILLIGKLSQAFTIYQNRCVGQLSAVTVFLLLGGSLARIFTSIEETGDPIMIITFCSSTFANALIAFQVICFWNNKPARNSEQTYTSAQSSAAVKGRTKCD</sequence>
<keyword evidence="4" id="KW-0677">Repeat</keyword>
<dbReference type="SMART" id="SM00679">
    <property type="entry name" value="CTNS"/>
    <property type="match status" value="2"/>
</dbReference>
<evidence type="ECO:0000313" key="11">
    <source>
        <dbReference type="EnsemblMetazoa" id="GPAI043277-PA"/>
    </source>
</evidence>
<dbReference type="PANTHER" id="PTHR12226">
    <property type="entry name" value="MANNOSE-P-DOLICHOL UTILIZATION DEFECT 1 LEC35 -RELATED"/>
    <property type="match status" value="1"/>
</dbReference>
<dbReference type="PIRSF" id="PIRSF023381">
    <property type="entry name" value="MannP-dilichol_defect-1p"/>
    <property type="match status" value="1"/>
</dbReference>